<dbReference type="AlphaFoldDB" id="A0A1C2I276"/>
<gene>
    <name evidence="1" type="ORF">A6P07_15555</name>
</gene>
<dbReference type="EMBL" id="LWSA01000215">
    <property type="protein sequence ID" value="OCX70007.1"/>
    <property type="molecule type" value="Genomic_DNA"/>
</dbReference>
<accession>A0A1C2I276</accession>
<proteinExistence type="predicted"/>
<evidence type="ECO:0000313" key="1">
    <source>
        <dbReference type="EMBL" id="OCX70007.1"/>
    </source>
</evidence>
<dbReference type="Proteomes" id="UP000094893">
    <property type="component" value="Unassembled WGS sequence"/>
</dbReference>
<comment type="caution">
    <text evidence="1">The sequence shown here is derived from an EMBL/GenBank/DDBJ whole genome shotgun (WGS) entry which is preliminary data.</text>
</comment>
<dbReference type="RefSeq" id="WP_024892587.1">
    <property type="nucleotide sequence ID" value="NZ_LWRZ01000072.1"/>
</dbReference>
<sequence>MKYVSQISSIKLFSYLAFRQILDADLRPDFSRYTLNLVLVEDFFQPSQILIFKDTLRVRPGIQNSLRKKWKVLQQHQLIQFLSENLEEPLVLVRSEDSQLAEAIATQNQWPGLFGIKELTPLYLKAQLRVKNRSQSDDWLDLDYLKAPDVVLVPADNWPKIIQSSEVLPWH</sequence>
<reference evidence="1 2" key="1">
    <citation type="journal article" date="2016" name="Int. J. Mol. Sci.">
        <title>Comparative genomics of the extreme acidophile Acidithiobacillus thiooxidans reveals intraspecific divergence and niche adaptation.</title>
        <authorList>
            <person name="Zhang X."/>
            <person name="Feng X."/>
            <person name="Tao J."/>
            <person name="Ma L."/>
            <person name="Xiao Y."/>
            <person name="Liang Y."/>
            <person name="Liu X."/>
            <person name="Yin H."/>
        </authorList>
    </citation>
    <scope>NUCLEOTIDE SEQUENCE [LARGE SCALE GENOMIC DNA]</scope>
    <source>
        <strain evidence="1 2">A02</strain>
    </source>
</reference>
<evidence type="ECO:0000313" key="2">
    <source>
        <dbReference type="Proteomes" id="UP000094893"/>
    </source>
</evidence>
<organism evidence="1 2">
    <name type="scientific">Acidithiobacillus thiooxidans</name>
    <name type="common">Thiobacillus thiooxidans</name>
    <dbReference type="NCBI Taxonomy" id="930"/>
    <lineage>
        <taxon>Bacteria</taxon>
        <taxon>Pseudomonadati</taxon>
        <taxon>Pseudomonadota</taxon>
        <taxon>Acidithiobacillia</taxon>
        <taxon>Acidithiobacillales</taxon>
        <taxon>Acidithiobacillaceae</taxon>
        <taxon>Acidithiobacillus</taxon>
    </lineage>
</organism>
<protein>
    <submittedName>
        <fullName evidence="1">Uncharacterized protein</fullName>
    </submittedName>
</protein>
<name>A0A1C2I276_ACITH</name>